<sequence length="193" mass="21579">MLVLGIACGELLLTSNLFGVANFSPVSRISYQLKHEVAWCNMFSCLENHKREIQLGSRSPFDSRPNQSDVCQFLPSATSKAPLFHLVTPCATHKSVISAQKAHNGEQTQVTVCDLRKSQYNNSLGGLRKADPSIRNDHRLVDQNSTSQPTSRRAEIMAREPSLAPYFCFFSFHIVPLHPSETMLTFITVARRS</sequence>
<dbReference type="KEGG" id="ovi:T265_10743"/>
<dbReference type="EMBL" id="KL597021">
    <property type="protein sequence ID" value="KER20785.1"/>
    <property type="molecule type" value="Genomic_DNA"/>
</dbReference>
<keyword evidence="2" id="KW-1185">Reference proteome</keyword>
<proteinExistence type="predicted"/>
<protein>
    <submittedName>
        <fullName evidence="1">Uncharacterized protein</fullName>
    </submittedName>
</protein>
<dbReference type="CTD" id="20324911"/>
<evidence type="ECO:0000313" key="2">
    <source>
        <dbReference type="Proteomes" id="UP000054324"/>
    </source>
</evidence>
<dbReference type="Proteomes" id="UP000054324">
    <property type="component" value="Unassembled WGS sequence"/>
</dbReference>
<dbReference type="RefSeq" id="XP_009175470.1">
    <property type="nucleotide sequence ID" value="XM_009177206.1"/>
</dbReference>
<reference evidence="1 2" key="1">
    <citation type="submission" date="2013-11" db="EMBL/GenBank/DDBJ databases">
        <title>Opisthorchis viverrini - life in the bile duct.</title>
        <authorList>
            <person name="Young N.D."/>
            <person name="Nagarajan N."/>
            <person name="Lin S.J."/>
            <person name="Korhonen P.K."/>
            <person name="Jex A.R."/>
            <person name="Hall R.S."/>
            <person name="Safavi-Hemami H."/>
            <person name="Kaewkong W."/>
            <person name="Bertrand D."/>
            <person name="Gao S."/>
            <person name="Seet Q."/>
            <person name="Wongkham S."/>
            <person name="Teh B.T."/>
            <person name="Wongkham C."/>
            <person name="Intapan P.M."/>
            <person name="Maleewong W."/>
            <person name="Yang X."/>
            <person name="Hu M."/>
            <person name="Wang Z."/>
            <person name="Hofmann A."/>
            <person name="Sternberg P.W."/>
            <person name="Tan P."/>
            <person name="Wang J."/>
            <person name="Gasser R.B."/>
        </authorList>
    </citation>
    <scope>NUCLEOTIDE SEQUENCE [LARGE SCALE GENOMIC DNA]</scope>
</reference>
<name>A0A074ZC50_OPIVI</name>
<evidence type="ECO:0000313" key="1">
    <source>
        <dbReference type="EMBL" id="KER20785.1"/>
    </source>
</evidence>
<dbReference type="GeneID" id="20324911"/>
<organism evidence="1 2">
    <name type="scientific">Opisthorchis viverrini</name>
    <name type="common">Southeast Asian liver fluke</name>
    <dbReference type="NCBI Taxonomy" id="6198"/>
    <lineage>
        <taxon>Eukaryota</taxon>
        <taxon>Metazoa</taxon>
        <taxon>Spiralia</taxon>
        <taxon>Lophotrochozoa</taxon>
        <taxon>Platyhelminthes</taxon>
        <taxon>Trematoda</taxon>
        <taxon>Digenea</taxon>
        <taxon>Opisthorchiida</taxon>
        <taxon>Opisthorchiata</taxon>
        <taxon>Opisthorchiidae</taxon>
        <taxon>Opisthorchis</taxon>
    </lineage>
</organism>
<accession>A0A074ZC50</accession>
<dbReference type="AlphaFoldDB" id="A0A074ZC50"/>
<gene>
    <name evidence="1" type="ORF">T265_10743</name>
</gene>